<keyword evidence="2" id="KW-1185">Reference proteome</keyword>
<dbReference type="EMBL" id="OQ709222">
    <property type="protein sequence ID" value="WGH21950.1"/>
    <property type="molecule type" value="Genomic_DNA"/>
</dbReference>
<accession>A0AAF0GJ52</accession>
<evidence type="ECO:0000313" key="1">
    <source>
        <dbReference type="EMBL" id="WGH21950.1"/>
    </source>
</evidence>
<sequence>MIPVTQTITENDPASGKIGNCWQAAIASVFDVENIDDVPHFIAMESTEDEPNKWWYQTLNWIERTQGKFTNWMDVERLSDIPAALTRERGKPDVHPYAILTGQSPRGDWLHAVVVELETGKIVHDPFPTGEGKLLGLVDITYFFSEAKK</sequence>
<proteinExistence type="predicted"/>
<evidence type="ECO:0000313" key="2">
    <source>
        <dbReference type="Proteomes" id="UP001242841"/>
    </source>
</evidence>
<dbReference type="Proteomes" id="UP001242841">
    <property type="component" value="Segment"/>
</dbReference>
<organism evidence="1 2">
    <name type="scientific">Rhodococcus phage Trogglehumper</name>
    <dbReference type="NCBI Taxonomy" id="3038381"/>
    <lineage>
        <taxon>Viruses</taxon>
        <taxon>Duplodnaviria</taxon>
        <taxon>Heunggongvirae</taxon>
        <taxon>Uroviricota</taxon>
        <taxon>Caudoviricetes</taxon>
        <taxon>Caudoviricetes incertae sedis</taxon>
        <taxon>Trogglehumpervirus</taxon>
        <taxon>Trogglehumpervirus trogglehumper</taxon>
    </lineage>
</organism>
<reference evidence="1" key="1">
    <citation type="submission" date="2023-03" db="EMBL/GenBank/DDBJ databases">
        <authorList>
            <person name="Aguilar E."/>
            <person name="Antigua R."/>
            <person name="Antonino C."/>
            <person name="Bisram R."/>
            <person name="Chen J."/>
            <person name="Davilmar B."/>
            <person name="Del R.K."/>
            <person name="Germosen J."/>
            <person name="Hernandez J."/>
            <person name="Kelloggs L."/>
            <person name="Lema C."/>
            <person name="Li J."/>
            <person name="Melendez A."/>
            <person name="Mohammed I."/>
            <person name="Ryan A."/>
            <person name="Singh S."/>
            <person name="Tariq H."/>
            <person name="Golebiewska U.P."/>
            <person name="Russell D.A."/>
            <person name="Jacobs-Sera D."/>
            <person name="Hatfull G.F."/>
        </authorList>
    </citation>
    <scope>NUCLEOTIDE SEQUENCE</scope>
</reference>
<name>A0AAF0GJ52_9CAUD</name>
<gene>
    <name evidence="1" type="primary">68</name>
    <name evidence="1" type="ORF">SEA_TROGGLEHUMPER_68</name>
</gene>
<protein>
    <submittedName>
        <fullName evidence="1">Uncharacterized protein</fullName>
    </submittedName>
</protein>